<dbReference type="Proteomes" id="UP001232725">
    <property type="component" value="Unassembled WGS sequence"/>
</dbReference>
<dbReference type="InterPro" id="IPR023210">
    <property type="entry name" value="NADP_OxRdtase_dom"/>
</dbReference>
<dbReference type="PIRSF" id="PIRSF000097">
    <property type="entry name" value="AKR"/>
    <property type="match status" value="1"/>
</dbReference>
<keyword evidence="2" id="KW-0521">NADP</keyword>
<dbReference type="SUPFAM" id="SSF51430">
    <property type="entry name" value="NAD(P)-linked oxidoreductase"/>
    <property type="match status" value="1"/>
</dbReference>
<evidence type="ECO:0000256" key="3">
    <source>
        <dbReference type="ARBA" id="ARBA00023002"/>
    </source>
</evidence>
<proteinExistence type="inferred from homology"/>
<comment type="similarity">
    <text evidence="1">Belongs to the aldo/keto reductase family.</text>
</comment>
<dbReference type="PROSITE" id="PS00062">
    <property type="entry name" value="ALDOKETO_REDUCTASE_2"/>
    <property type="match status" value="1"/>
</dbReference>
<name>A0ABT9IKC1_9MICC</name>
<evidence type="ECO:0000256" key="1">
    <source>
        <dbReference type="ARBA" id="ARBA00007905"/>
    </source>
</evidence>
<dbReference type="PANTHER" id="PTHR43827">
    <property type="entry name" value="2,5-DIKETO-D-GLUCONIC ACID REDUCTASE"/>
    <property type="match status" value="1"/>
</dbReference>
<dbReference type="RefSeq" id="WP_305995065.1">
    <property type="nucleotide sequence ID" value="NZ_JAVALS010000001.1"/>
</dbReference>
<dbReference type="EMBL" id="JAVALS010000001">
    <property type="protein sequence ID" value="MDP5226034.1"/>
    <property type="molecule type" value="Genomic_DNA"/>
</dbReference>
<evidence type="ECO:0000259" key="4">
    <source>
        <dbReference type="Pfam" id="PF00248"/>
    </source>
</evidence>
<dbReference type="InterPro" id="IPR036812">
    <property type="entry name" value="NAD(P)_OxRdtase_dom_sf"/>
</dbReference>
<dbReference type="PRINTS" id="PR00069">
    <property type="entry name" value="ALDKETRDTASE"/>
</dbReference>
<keyword evidence="3" id="KW-0560">Oxidoreductase</keyword>
<dbReference type="Pfam" id="PF00248">
    <property type="entry name" value="Aldo_ket_red"/>
    <property type="match status" value="1"/>
</dbReference>
<accession>A0ABT9IKC1</accession>
<dbReference type="InterPro" id="IPR020471">
    <property type="entry name" value="AKR"/>
</dbReference>
<dbReference type="PROSITE" id="PS00798">
    <property type="entry name" value="ALDOKETO_REDUCTASE_1"/>
    <property type="match status" value="1"/>
</dbReference>
<reference evidence="5 6" key="1">
    <citation type="submission" date="2023-08" db="EMBL/GenBank/DDBJ databases">
        <title>Arthrobacter horti sp. nov., isolated from forest soil.</title>
        <authorList>
            <person name="Park M."/>
        </authorList>
    </citation>
    <scope>NUCLEOTIDE SEQUENCE [LARGE SCALE GENOMIC DNA]</scope>
    <source>
        <strain evidence="5 6">YJM1</strain>
    </source>
</reference>
<dbReference type="PANTHER" id="PTHR43827:SF3">
    <property type="entry name" value="NADP-DEPENDENT OXIDOREDUCTASE DOMAIN-CONTAINING PROTEIN"/>
    <property type="match status" value="1"/>
</dbReference>
<keyword evidence="6" id="KW-1185">Reference proteome</keyword>
<feature type="domain" description="NADP-dependent oxidoreductase" evidence="4">
    <location>
        <begin position="14"/>
        <end position="264"/>
    </location>
</feature>
<sequence length="278" mass="30813">MSRIPTVALNNGVGIPQLGVGLYKVAPEVLLDLVPTAVDAGYRHFDTASLYGNELALGRALGAVLEDGSLGREDLFITSKVWNDDQGYDATLRAFDDSMVKLGLDVLDLYLIHWPVADRGLYADSYRALETLYREGRVRAIGVSNFQPGHLQRLLDECEVVPAVNQVELHPWLQQRELRSFHAGHRIATESWSPLARGRILEDPVLLELAARHGRTVPQIALRWQLQEGLVVFPKASSAERLRENAALFDFTLDDAELGLIAGLDRGFRSGSHPDDVQ</sequence>
<gene>
    <name evidence="5" type="ORF">Q9R02_02580</name>
</gene>
<dbReference type="InterPro" id="IPR018170">
    <property type="entry name" value="Aldo/ket_reductase_CS"/>
</dbReference>
<comment type="caution">
    <text evidence="5">The sequence shown here is derived from an EMBL/GenBank/DDBJ whole genome shotgun (WGS) entry which is preliminary data.</text>
</comment>
<evidence type="ECO:0000313" key="6">
    <source>
        <dbReference type="Proteomes" id="UP001232725"/>
    </source>
</evidence>
<organism evidence="5 6">
    <name type="scientific">Arthrobacter horti</name>
    <dbReference type="NCBI Taxonomy" id="3068273"/>
    <lineage>
        <taxon>Bacteria</taxon>
        <taxon>Bacillati</taxon>
        <taxon>Actinomycetota</taxon>
        <taxon>Actinomycetes</taxon>
        <taxon>Micrococcales</taxon>
        <taxon>Micrococcaceae</taxon>
        <taxon>Arthrobacter</taxon>
    </lineage>
</organism>
<dbReference type="Gene3D" id="3.20.20.100">
    <property type="entry name" value="NADP-dependent oxidoreductase domain"/>
    <property type="match status" value="1"/>
</dbReference>
<protein>
    <submittedName>
        <fullName evidence="5">Aldo/keto reductase</fullName>
    </submittedName>
</protein>
<evidence type="ECO:0000313" key="5">
    <source>
        <dbReference type="EMBL" id="MDP5226034.1"/>
    </source>
</evidence>
<evidence type="ECO:0000256" key="2">
    <source>
        <dbReference type="ARBA" id="ARBA00022857"/>
    </source>
</evidence>